<keyword evidence="4 5" id="KW-0472">Membrane</keyword>
<dbReference type="GO" id="GO:0022857">
    <property type="term" value="F:transmembrane transporter activity"/>
    <property type="evidence" value="ECO:0007669"/>
    <property type="project" value="InterPro"/>
</dbReference>
<gene>
    <name evidence="7" type="ORF">OCH239_01600</name>
</gene>
<protein>
    <submittedName>
        <fullName evidence="7">Major facilitator transporter</fullName>
    </submittedName>
</protein>
<keyword evidence="2 5" id="KW-0812">Transmembrane</keyword>
<dbReference type="Pfam" id="PF07690">
    <property type="entry name" value="MFS_1"/>
    <property type="match status" value="1"/>
</dbReference>
<dbReference type="InterPro" id="IPR005828">
    <property type="entry name" value="MFS_sugar_transport-like"/>
</dbReference>
<dbReference type="PANTHER" id="PTHR23521">
    <property type="entry name" value="TRANSPORTER MFS SUPERFAMILY"/>
    <property type="match status" value="1"/>
</dbReference>
<feature type="transmembrane region" description="Helical" evidence="5">
    <location>
        <begin position="94"/>
        <end position="113"/>
    </location>
</feature>
<dbReference type="PROSITE" id="PS50850">
    <property type="entry name" value="MFS"/>
    <property type="match status" value="1"/>
</dbReference>
<proteinExistence type="predicted"/>
<feature type="transmembrane region" description="Helical" evidence="5">
    <location>
        <begin position="69"/>
        <end position="88"/>
    </location>
</feature>
<accession>X7EKV6</accession>
<dbReference type="SUPFAM" id="SSF103473">
    <property type="entry name" value="MFS general substrate transporter"/>
    <property type="match status" value="1"/>
</dbReference>
<feature type="transmembrane region" description="Helical" evidence="5">
    <location>
        <begin position="264"/>
        <end position="283"/>
    </location>
</feature>
<sequence length="419" mass="44489">MINVLAGSWPLFFGVLLLLLGNGLQGSLMGIRGNAAGFSPFVMSVIISAYFLGFMIASRMTPTMIRRVGHVRVFAALGSMISAALIMFPTIEHPAVWIAMRVLLGFAFCGVYVTSESWINNSVTNERRGQAISLYMITQMLGIIAAQALLLVPDPSGYLLFIIPSVLVSISFAPILLAISPTPAFETTKPMNLWSLFHTTPLGFVGMSLMGAVFALQFGMSAVFASIAGMTLQQTSIFVAAFYVGALICQYPLGWLSDRMDRRVLIAIVAAAGGTAGIGGLLFTDSFTVLVVVAAITGGSANPLYSLLIAYTNDFLAPEDMASGSAGLMFVNGIGAIIGPLVTGYLMQAIGPRGYFILIAVPMLALTGYALYRMTRRAAPSVDETGSYTYYAPTGTVVAMEYAQEAALEAADADEDRTT</sequence>
<reference evidence="7 8" key="1">
    <citation type="submission" date="2014-01" db="EMBL/GenBank/DDBJ databases">
        <title>Roseivivax halodurans JCM 10272 Genome Sequencing.</title>
        <authorList>
            <person name="Lai Q."/>
            <person name="Li G."/>
            <person name="Shao Z."/>
        </authorList>
    </citation>
    <scope>NUCLEOTIDE SEQUENCE [LARGE SCALE GENOMIC DNA]</scope>
    <source>
        <strain evidence="7 8">JCM 10272</strain>
    </source>
</reference>
<feature type="domain" description="Major facilitator superfamily (MFS) profile" evidence="6">
    <location>
        <begin position="166"/>
        <end position="419"/>
    </location>
</feature>
<comment type="caution">
    <text evidence="7">The sequence shown here is derived from an EMBL/GenBank/DDBJ whole genome shotgun (WGS) entry which is preliminary data.</text>
</comment>
<dbReference type="Pfam" id="PF00083">
    <property type="entry name" value="Sugar_tr"/>
    <property type="match status" value="1"/>
</dbReference>
<dbReference type="CDD" id="cd17477">
    <property type="entry name" value="MFS_YcaD_like"/>
    <property type="match status" value="1"/>
</dbReference>
<feature type="transmembrane region" description="Helical" evidence="5">
    <location>
        <begin position="200"/>
        <end position="225"/>
    </location>
</feature>
<dbReference type="Proteomes" id="UP000022447">
    <property type="component" value="Unassembled WGS sequence"/>
</dbReference>
<evidence type="ECO:0000313" key="8">
    <source>
        <dbReference type="Proteomes" id="UP000022447"/>
    </source>
</evidence>
<organism evidence="7 8">
    <name type="scientific">Roseivivax halodurans JCM 10272</name>
    <dbReference type="NCBI Taxonomy" id="1449350"/>
    <lineage>
        <taxon>Bacteria</taxon>
        <taxon>Pseudomonadati</taxon>
        <taxon>Pseudomonadota</taxon>
        <taxon>Alphaproteobacteria</taxon>
        <taxon>Rhodobacterales</taxon>
        <taxon>Roseobacteraceae</taxon>
        <taxon>Roseivivax</taxon>
    </lineage>
</organism>
<dbReference type="Gene3D" id="1.20.1250.20">
    <property type="entry name" value="MFS general substrate transporter like domains"/>
    <property type="match status" value="2"/>
</dbReference>
<feature type="transmembrane region" description="Helical" evidence="5">
    <location>
        <begin position="289"/>
        <end position="312"/>
    </location>
</feature>
<comment type="subcellular location">
    <subcellularLocation>
        <location evidence="1">Membrane</location>
    </subcellularLocation>
</comment>
<dbReference type="EMBL" id="JALZ01000001">
    <property type="protein sequence ID" value="ETX16547.1"/>
    <property type="molecule type" value="Genomic_DNA"/>
</dbReference>
<evidence type="ECO:0000313" key="7">
    <source>
        <dbReference type="EMBL" id="ETX16547.1"/>
    </source>
</evidence>
<dbReference type="STRING" id="1449350.OCH239_01600"/>
<feature type="transmembrane region" description="Helical" evidence="5">
    <location>
        <begin position="36"/>
        <end position="57"/>
    </location>
</feature>
<dbReference type="OrthoDB" id="9810614at2"/>
<dbReference type="GO" id="GO:0005886">
    <property type="term" value="C:plasma membrane"/>
    <property type="evidence" value="ECO:0007669"/>
    <property type="project" value="TreeGrafter"/>
</dbReference>
<dbReference type="InterPro" id="IPR020846">
    <property type="entry name" value="MFS_dom"/>
</dbReference>
<evidence type="ECO:0000259" key="6">
    <source>
        <dbReference type="PROSITE" id="PS50850"/>
    </source>
</evidence>
<feature type="transmembrane region" description="Helical" evidence="5">
    <location>
        <begin position="237"/>
        <end position="257"/>
    </location>
</feature>
<evidence type="ECO:0000256" key="3">
    <source>
        <dbReference type="ARBA" id="ARBA00022989"/>
    </source>
</evidence>
<feature type="transmembrane region" description="Helical" evidence="5">
    <location>
        <begin position="324"/>
        <end position="347"/>
    </location>
</feature>
<feature type="transmembrane region" description="Helical" evidence="5">
    <location>
        <begin position="158"/>
        <end position="179"/>
    </location>
</feature>
<dbReference type="RefSeq" id="WP_037257645.1">
    <property type="nucleotide sequence ID" value="NZ_JALZ01000001.1"/>
</dbReference>
<evidence type="ECO:0000256" key="2">
    <source>
        <dbReference type="ARBA" id="ARBA00022692"/>
    </source>
</evidence>
<dbReference type="PANTHER" id="PTHR23521:SF3">
    <property type="entry name" value="MFS TRANSPORTER"/>
    <property type="match status" value="1"/>
</dbReference>
<dbReference type="InterPro" id="IPR011701">
    <property type="entry name" value="MFS"/>
</dbReference>
<dbReference type="eggNOG" id="COG0477">
    <property type="taxonomic scope" value="Bacteria"/>
</dbReference>
<dbReference type="InterPro" id="IPR047200">
    <property type="entry name" value="MFS_YcaD-like"/>
</dbReference>
<feature type="transmembrane region" description="Helical" evidence="5">
    <location>
        <begin position="134"/>
        <end position="152"/>
    </location>
</feature>
<keyword evidence="3 5" id="KW-1133">Transmembrane helix</keyword>
<feature type="transmembrane region" description="Helical" evidence="5">
    <location>
        <begin position="353"/>
        <end position="372"/>
    </location>
</feature>
<dbReference type="PATRIC" id="fig|1449350.3.peg.324"/>
<dbReference type="AlphaFoldDB" id="X7EKV6"/>
<dbReference type="InterPro" id="IPR036259">
    <property type="entry name" value="MFS_trans_sf"/>
</dbReference>
<evidence type="ECO:0000256" key="1">
    <source>
        <dbReference type="ARBA" id="ARBA00004370"/>
    </source>
</evidence>
<keyword evidence="8" id="KW-1185">Reference proteome</keyword>
<name>X7EKV6_9RHOB</name>
<evidence type="ECO:0000256" key="4">
    <source>
        <dbReference type="ARBA" id="ARBA00023136"/>
    </source>
</evidence>
<evidence type="ECO:0000256" key="5">
    <source>
        <dbReference type="SAM" id="Phobius"/>
    </source>
</evidence>